<organism evidence="3 4">
    <name type="scientific">Arthrobotrys flagrans</name>
    <name type="common">Nematode-trapping fungus</name>
    <name type="synonym">Trichothecium flagrans</name>
    <dbReference type="NCBI Taxonomy" id="97331"/>
    <lineage>
        <taxon>Eukaryota</taxon>
        <taxon>Fungi</taxon>
        <taxon>Dikarya</taxon>
        <taxon>Ascomycota</taxon>
        <taxon>Pezizomycotina</taxon>
        <taxon>Orbiliomycetes</taxon>
        <taxon>Orbiliales</taxon>
        <taxon>Orbiliaceae</taxon>
        <taxon>Arthrobotrys</taxon>
    </lineage>
</organism>
<dbReference type="AlphaFoldDB" id="A0A437A9C4"/>
<feature type="compositionally biased region" description="Polar residues" evidence="1">
    <location>
        <begin position="14"/>
        <end position="25"/>
    </location>
</feature>
<feature type="region of interest" description="Disordered" evidence="1">
    <location>
        <begin position="1"/>
        <end position="48"/>
    </location>
</feature>
<evidence type="ECO:0000256" key="1">
    <source>
        <dbReference type="SAM" id="MobiDB-lite"/>
    </source>
</evidence>
<proteinExistence type="predicted"/>
<dbReference type="InterPro" id="IPR038694">
    <property type="entry name" value="DUF427_sf"/>
</dbReference>
<evidence type="ECO:0000313" key="4">
    <source>
        <dbReference type="Proteomes" id="UP000283090"/>
    </source>
</evidence>
<dbReference type="PANTHER" id="PTHR34310">
    <property type="entry name" value="DUF427 DOMAIN PROTEIN (AFU_ORTHOLOGUE AFUA_3G02220)"/>
    <property type="match status" value="1"/>
</dbReference>
<reference evidence="3 4" key="1">
    <citation type="submission" date="2019-01" db="EMBL/GenBank/DDBJ databases">
        <title>Intercellular communication is required for trap formation in the nematode-trapping fungus Duddingtonia flagrans.</title>
        <authorList>
            <person name="Youssar L."/>
            <person name="Wernet V."/>
            <person name="Hensel N."/>
            <person name="Hildebrandt H.-G."/>
            <person name="Fischer R."/>
        </authorList>
    </citation>
    <scope>NUCLEOTIDE SEQUENCE [LARGE SCALE GENOMIC DNA]</scope>
    <source>
        <strain evidence="3 4">CBS H-5679</strain>
    </source>
</reference>
<gene>
    <name evidence="3" type="ORF">DFL_002028</name>
</gene>
<name>A0A437A9C4_ARTFL</name>
<dbReference type="RefSeq" id="XP_067493363.1">
    <property type="nucleotide sequence ID" value="XM_067630750.1"/>
</dbReference>
<dbReference type="GeneID" id="93584339"/>
<evidence type="ECO:0000313" key="3">
    <source>
        <dbReference type="EMBL" id="RVD87819.1"/>
    </source>
</evidence>
<dbReference type="Gene3D" id="2.170.150.40">
    <property type="entry name" value="Domain of unknown function (DUF427)"/>
    <property type="match status" value="1"/>
</dbReference>
<dbReference type="VEuPathDB" id="FungiDB:DFL_002028"/>
<protein>
    <recommendedName>
        <fullName evidence="2">DUF427 domain-containing protein</fullName>
    </recommendedName>
</protein>
<dbReference type="STRING" id="97331.A0A437A9C4"/>
<evidence type="ECO:0000259" key="2">
    <source>
        <dbReference type="Pfam" id="PF04248"/>
    </source>
</evidence>
<dbReference type="Pfam" id="PF04248">
    <property type="entry name" value="NTP_transf_9"/>
    <property type="match status" value="1"/>
</dbReference>
<dbReference type="Proteomes" id="UP000283090">
    <property type="component" value="Unassembled WGS sequence"/>
</dbReference>
<comment type="caution">
    <text evidence="3">The sequence shown here is derived from an EMBL/GenBank/DDBJ whole genome shotgun (WGS) entry which is preliminary data.</text>
</comment>
<sequence>MSRNRSRFLDAADQQASRTPGTQNPKESRSTAEKQQGVGGTRPKQLDSSNFLEKAGTHKPDFPGRGHYEVCQKRIRARHLGILLFDTERAIYVWENAFFPTFYIHKSSFFDRKGQGSPLKKCGSSDKSMDLSRLLSNSGLADSAMGNWAFVVNKRHVTDVMLVVGGRLNDHIRIPFKALDEWREHEDVISSFPQDPYKAISLNHCSRSVETQIGTDKFESDQARVLSQKGYPPQYYFTRDIFKFKLPSGQKLEAKDPRKNGKTFSCPYKGHAEYFDMTINGREDENICWRFTQPPPELYEIKGRFCFNTQMLASMSVDGIPLILEILPEDHGLSGEDLKMFFYDV</sequence>
<dbReference type="InterPro" id="IPR007361">
    <property type="entry name" value="DUF427"/>
</dbReference>
<keyword evidence="4" id="KW-1185">Reference proteome</keyword>
<dbReference type="EMBL" id="SAEB01000003">
    <property type="protein sequence ID" value="RVD87819.1"/>
    <property type="molecule type" value="Genomic_DNA"/>
</dbReference>
<dbReference type="OrthoDB" id="18996at2759"/>
<dbReference type="PANTHER" id="PTHR34310:SF9">
    <property type="entry name" value="BLR5716 PROTEIN"/>
    <property type="match status" value="1"/>
</dbReference>
<accession>A0A437A9C4</accession>
<feature type="domain" description="DUF427" evidence="2">
    <location>
        <begin position="219"/>
        <end position="308"/>
    </location>
</feature>